<keyword evidence="5 11" id="KW-0812">Transmembrane</keyword>
<evidence type="ECO:0000256" key="9">
    <source>
        <dbReference type="ARBA" id="ARBA00023136"/>
    </source>
</evidence>
<dbReference type="Pfam" id="PF13855">
    <property type="entry name" value="LRR_8"/>
    <property type="match status" value="5"/>
</dbReference>
<keyword evidence="8 11" id="KW-1133">Transmembrane helix</keyword>
<evidence type="ECO:0000313" key="14">
    <source>
        <dbReference type="EMBL" id="MBW14041.1"/>
    </source>
</evidence>
<dbReference type="OrthoDB" id="2015831at2759"/>
<dbReference type="InterPro" id="IPR001611">
    <property type="entry name" value="Leu-rich_rpt"/>
</dbReference>
<comment type="subcellular location">
    <subcellularLocation>
        <location evidence="1">Cell membrane</location>
    </subcellularLocation>
</comment>
<dbReference type="Gene3D" id="3.80.10.10">
    <property type="entry name" value="Ribonuclease Inhibitor"/>
    <property type="match status" value="6"/>
</dbReference>
<dbReference type="GO" id="GO:0005886">
    <property type="term" value="C:plasma membrane"/>
    <property type="evidence" value="ECO:0007669"/>
    <property type="project" value="UniProtKB-SubCell"/>
</dbReference>
<dbReference type="EMBL" id="GFXV01002236">
    <property type="protein sequence ID" value="MBW14041.1"/>
    <property type="molecule type" value="Transcribed_RNA"/>
</dbReference>
<evidence type="ECO:0000256" key="10">
    <source>
        <dbReference type="SAM" id="MobiDB-lite"/>
    </source>
</evidence>
<dbReference type="SMART" id="SM00369">
    <property type="entry name" value="LRR_TYP"/>
    <property type="match status" value="22"/>
</dbReference>
<evidence type="ECO:0000256" key="11">
    <source>
        <dbReference type="SAM" id="Phobius"/>
    </source>
</evidence>
<dbReference type="InterPro" id="IPR035897">
    <property type="entry name" value="Toll_tir_struct_dom_sf"/>
</dbReference>
<accession>A0A2H8TJ66</accession>
<feature type="signal peptide" evidence="12">
    <location>
        <begin position="1"/>
        <end position="19"/>
    </location>
</feature>
<dbReference type="FunFam" id="3.80.10.10:FF:001438">
    <property type="entry name" value="Uncharacterized protein"/>
    <property type="match status" value="1"/>
</dbReference>
<comment type="similarity">
    <text evidence="2">Belongs to the Toll-like receptor family.</text>
</comment>
<evidence type="ECO:0000256" key="12">
    <source>
        <dbReference type="SAM" id="SignalP"/>
    </source>
</evidence>
<keyword evidence="6 12" id="KW-0732">Signal</keyword>
<feature type="transmembrane region" description="Helical" evidence="11">
    <location>
        <begin position="982"/>
        <end position="1002"/>
    </location>
</feature>
<dbReference type="SUPFAM" id="SSF52047">
    <property type="entry name" value="RNI-like"/>
    <property type="match status" value="1"/>
</dbReference>
<dbReference type="PROSITE" id="PS51450">
    <property type="entry name" value="LRR"/>
    <property type="match status" value="8"/>
</dbReference>
<dbReference type="PRINTS" id="PR00019">
    <property type="entry name" value="LEURICHRPT"/>
</dbReference>
<keyword evidence="3" id="KW-1003">Cell membrane</keyword>
<dbReference type="SMART" id="SM00365">
    <property type="entry name" value="LRR_SD22"/>
    <property type="match status" value="6"/>
</dbReference>
<evidence type="ECO:0000256" key="7">
    <source>
        <dbReference type="ARBA" id="ARBA00022737"/>
    </source>
</evidence>
<evidence type="ECO:0000256" key="8">
    <source>
        <dbReference type="ARBA" id="ARBA00022989"/>
    </source>
</evidence>
<dbReference type="Pfam" id="PF13306">
    <property type="entry name" value="LRR_5"/>
    <property type="match status" value="1"/>
</dbReference>
<keyword evidence="9 11" id="KW-0472">Membrane</keyword>
<dbReference type="InterPro" id="IPR026906">
    <property type="entry name" value="LRR_5"/>
</dbReference>
<dbReference type="FunFam" id="3.80.10.10:FF:001164">
    <property type="entry name" value="GH01279p"/>
    <property type="match status" value="1"/>
</dbReference>
<protein>
    <submittedName>
        <fullName evidence="14">Protein toll</fullName>
    </submittedName>
</protein>
<dbReference type="SMART" id="SM00255">
    <property type="entry name" value="TIR"/>
    <property type="match status" value="1"/>
</dbReference>
<name>A0A2H8TJ66_9HEMI</name>
<feature type="compositionally biased region" description="Basic residues" evidence="10">
    <location>
        <begin position="1225"/>
        <end position="1242"/>
    </location>
</feature>
<dbReference type="InterPro" id="IPR000157">
    <property type="entry name" value="TIR_dom"/>
</dbReference>
<dbReference type="SUPFAM" id="SSF52200">
    <property type="entry name" value="Toll/Interleukin receptor TIR domain"/>
    <property type="match status" value="1"/>
</dbReference>
<evidence type="ECO:0000256" key="1">
    <source>
        <dbReference type="ARBA" id="ARBA00004236"/>
    </source>
</evidence>
<dbReference type="InterPro" id="IPR003591">
    <property type="entry name" value="Leu-rich_rpt_typical-subtyp"/>
</dbReference>
<dbReference type="Gene3D" id="3.40.50.10140">
    <property type="entry name" value="Toll/interleukin-1 receptor homology (TIR) domain"/>
    <property type="match status" value="1"/>
</dbReference>
<feature type="chain" id="PRO_5014162312" evidence="12">
    <location>
        <begin position="20"/>
        <end position="1336"/>
    </location>
</feature>
<dbReference type="Pfam" id="PF01582">
    <property type="entry name" value="TIR"/>
    <property type="match status" value="1"/>
</dbReference>
<dbReference type="SUPFAM" id="SSF52058">
    <property type="entry name" value="L domain-like"/>
    <property type="match status" value="2"/>
</dbReference>
<proteinExistence type="inferred from homology"/>
<feature type="compositionally biased region" description="Polar residues" evidence="10">
    <location>
        <begin position="1261"/>
        <end position="1270"/>
    </location>
</feature>
<organism evidence="14">
    <name type="scientific">Melanaphis sacchari</name>
    <dbReference type="NCBI Taxonomy" id="742174"/>
    <lineage>
        <taxon>Eukaryota</taxon>
        <taxon>Metazoa</taxon>
        <taxon>Ecdysozoa</taxon>
        <taxon>Arthropoda</taxon>
        <taxon>Hexapoda</taxon>
        <taxon>Insecta</taxon>
        <taxon>Pterygota</taxon>
        <taxon>Neoptera</taxon>
        <taxon>Paraneoptera</taxon>
        <taxon>Hemiptera</taxon>
        <taxon>Sternorrhyncha</taxon>
        <taxon>Aphidomorpha</taxon>
        <taxon>Aphidoidea</taxon>
        <taxon>Aphididae</taxon>
        <taxon>Aphidini</taxon>
        <taxon>Melanaphis</taxon>
    </lineage>
</organism>
<gene>
    <name evidence="14" type="primary">Tl_2</name>
</gene>
<dbReference type="InterPro" id="IPR032675">
    <property type="entry name" value="LRR_dom_sf"/>
</dbReference>
<keyword evidence="4" id="KW-0433">Leucine-rich repeat</keyword>
<dbReference type="GO" id="GO:0007165">
    <property type="term" value="P:signal transduction"/>
    <property type="evidence" value="ECO:0007669"/>
    <property type="project" value="InterPro"/>
</dbReference>
<reference evidence="14" key="1">
    <citation type="submission" date="2017-10" db="EMBL/GenBank/DDBJ databases">
        <title>Transcriptome Assembly of Sugarcane Aphid Adults.</title>
        <authorList>
            <person name="Scully E.D."/>
            <person name="Palmer N.A."/>
            <person name="Geib S.M."/>
            <person name="Sarath G."/>
            <person name="Sattler S.E."/>
        </authorList>
    </citation>
    <scope>NUCLEOTIDE SEQUENCE</scope>
    <source>
        <tissue evidence="14">Whole body</tissue>
    </source>
</reference>
<evidence type="ECO:0000256" key="4">
    <source>
        <dbReference type="ARBA" id="ARBA00022614"/>
    </source>
</evidence>
<dbReference type="SUPFAM" id="SSF52075">
    <property type="entry name" value="Outer arm dynein light chain 1"/>
    <property type="match status" value="1"/>
</dbReference>
<evidence type="ECO:0000256" key="2">
    <source>
        <dbReference type="ARBA" id="ARBA00009634"/>
    </source>
</evidence>
<sequence length="1336" mass="152137">MKLFIKMKLFLVTAMCVAAAAKLDGSGATESCTWSSYNNDTAKTSVQCRVRALALDSPNFSSMQSEGTVRLTVDCTDKLFLQSTLVPRMFRPLHQLEELALVRCKLLDIPTDAFDGIGGLKKLTVHTSNLEWGATKTMELAQGSLDRLIELQSLDLSESNVHTVPADAFCALKNIQQLNVSHNGIEDLTTLGFSGPDCPGGTDLKVLNLSWNNLQSVPARTAISAMKRLQTLALQHNSITEIAADSLSTLTSLKVFNASYNKLEALPESLFSKNCDLREVYLQNNGLYELPRGLFHRLEHMVIINLSNNKINQIDEGPFVGLIRLVVLDLSRNGLTRIKSNVFKDLVFLQILDLSNNSISSIEENAFFPLYNLHTLNLAENRLHTIGSRLFNGLYVLSKLTINNNLLITIDDQAFKNCSALKELDLSSNAIQQVPAALNELSFLKTLDLGENQISVFHNNSFKNMELLTGLRLVDNFIGNLTIGMFSNLPNLQVLNLSKNKIYTIERGTFTQNSQIQAIRLDANYLTDVNGVFESLASLQWINLSKNNLIWFDYAMVPANLKWLDLHDNYVQELGDYYNLKDRLNINTIDASHNHITEISERSIPNSIEVLFLNNNFLSNIRPNTFLKKRNLVRVDLYANELTRLDVNALRLGVVPINRSLPEFYIGGNPFECDCSMDWLPAINNMTQLRSNPKVMDLDNVVCKTTNSRGSEVVPILSAGPSQFLCKYETHCFTVCKCCEYDACDCEMTCPNNCTCYHDQTWHTNIVDCSYQLNNQVPPKLPMDATHVYLDGNNFNQLQGHIFIGRKNMVHLYLNNSKIESLQNHTFNRLSSLQVLHLEDNMLTELKGYEFEQLYQLRQLHLHNNRLSYVNNMTFAPLRNLEVLRLHGNLLSNFNVWQLSVNPYLVQLSVGKNPWSCRCKFLQPFRNWVYENGPKISDMTDITCVPDESDPGQRREIDFNETACSDFYTGGWALRNMMTSSYVPLLTFLLVVFVVALVLFAVRDNIKVWLYTKYGIRVFSCKNSSNKHFYEDREKLYDGYVLYSPKDEEFVLQSVVAELEHGNPSYQLCLHYRDLPITSMYHAGSSPVVIEAAEASRRVIVVLSRNFIQTEWSRYEFRSALHEALKGKVYKLVLIEENSIAAEADADPEIRPYLKVASKVRWGEKRFWERLRYLMPSNNHHNNNHHHHKVCNYRNNINNYTIDTRTPVVPAHRRQPPPSPQDKGTHHRPHGHHHHHHQHHQQQQHSPGSLPRPQHRHEDSNYSTATTATPSPKLGSGCEDRPASTEHIYSAIDTPPPSVHQSPSRMLPSAHQFERTNSRRSAKHHQHQNAVQAYLV</sequence>
<dbReference type="PROSITE" id="PS50104">
    <property type="entry name" value="TIR"/>
    <property type="match status" value="1"/>
</dbReference>
<evidence type="ECO:0000256" key="6">
    <source>
        <dbReference type="ARBA" id="ARBA00022729"/>
    </source>
</evidence>
<evidence type="ECO:0000259" key="13">
    <source>
        <dbReference type="PROSITE" id="PS50104"/>
    </source>
</evidence>
<feature type="region of interest" description="Disordered" evidence="10">
    <location>
        <begin position="1205"/>
        <end position="1336"/>
    </location>
</feature>
<keyword evidence="7" id="KW-0677">Repeat</keyword>
<evidence type="ECO:0000256" key="5">
    <source>
        <dbReference type="ARBA" id="ARBA00022692"/>
    </source>
</evidence>
<feature type="domain" description="TIR" evidence="13">
    <location>
        <begin position="1035"/>
        <end position="1175"/>
    </location>
</feature>
<feature type="compositionally biased region" description="Basic residues" evidence="10">
    <location>
        <begin position="1318"/>
        <end position="1327"/>
    </location>
</feature>
<dbReference type="PANTHER" id="PTHR24366">
    <property type="entry name" value="IG(IMMUNOGLOBULIN) AND LRR(LEUCINE RICH REPEAT) DOMAINS"/>
    <property type="match status" value="1"/>
</dbReference>
<evidence type="ECO:0000256" key="3">
    <source>
        <dbReference type="ARBA" id="ARBA00022475"/>
    </source>
</evidence>